<dbReference type="PANTHER" id="PTHR13096">
    <property type="entry name" value="MINA53 MYC INDUCED NUCLEAR ANTIGEN"/>
    <property type="match status" value="1"/>
</dbReference>
<evidence type="ECO:0000313" key="19">
    <source>
        <dbReference type="RefSeq" id="XP_032133122.1"/>
    </source>
</evidence>
<keyword evidence="5 15" id="KW-0223">Dioxygenase</keyword>
<keyword evidence="2" id="KW-0690">Ribosome biogenesis</keyword>
<comment type="subcellular location">
    <subcellularLocation>
        <location evidence="1">Nucleus</location>
        <location evidence="1">Nucleolus</location>
    </subcellularLocation>
</comment>
<keyword evidence="6 15" id="KW-0560">Oxidoreductase</keyword>
<evidence type="ECO:0000256" key="6">
    <source>
        <dbReference type="ARBA" id="ARBA00023002"/>
    </source>
</evidence>
<dbReference type="GO" id="GO:0005730">
    <property type="term" value="C:nucleolus"/>
    <property type="evidence" value="ECO:0007669"/>
    <property type="project" value="UniProtKB-SubCell"/>
</dbReference>
<dbReference type="FunFam" id="3.90.930.40:FF:000002">
    <property type="entry name" value="Ribosomal oxygenase 2"/>
    <property type="match status" value="1"/>
</dbReference>
<gene>
    <name evidence="19" type="primary">RIOX2</name>
</gene>
<dbReference type="Gene3D" id="3.90.930.40">
    <property type="match status" value="1"/>
</dbReference>
<dbReference type="SUPFAM" id="SSF51197">
    <property type="entry name" value="Clavaminate synthase-like"/>
    <property type="match status" value="1"/>
</dbReference>
<dbReference type="Gene3D" id="1.10.10.1500">
    <property type="entry name" value="JmjC domain-containing ribosomal oxygenase (ROX), dimer domain"/>
    <property type="match status" value="1"/>
</dbReference>
<dbReference type="RefSeq" id="XP_032133122.1">
    <property type="nucleotide sequence ID" value="XM_032277231.1"/>
</dbReference>
<reference evidence="19" key="1">
    <citation type="submission" date="2025-08" db="UniProtKB">
        <authorList>
            <consortium name="RefSeq"/>
        </authorList>
    </citation>
    <scope>IDENTIFICATION</scope>
    <source>
        <tissue evidence="19">Blood</tissue>
    </source>
</reference>
<feature type="region of interest" description="Disordered" evidence="16">
    <location>
        <begin position="1"/>
        <end position="20"/>
    </location>
</feature>
<evidence type="ECO:0000256" key="5">
    <source>
        <dbReference type="ARBA" id="ARBA00022964"/>
    </source>
</evidence>
<evidence type="ECO:0000256" key="14">
    <source>
        <dbReference type="ARBA" id="ARBA00049465"/>
    </source>
</evidence>
<proteinExistence type="inferred from homology"/>
<dbReference type="Proteomes" id="UP000504640">
    <property type="component" value="Unplaced"/>
</dbReference>
<keyword evidence="4 15" id="KW-0479">Metal-binding</keyword>
<dbReference type="PROSITE" id="PS51184">
    <property type="entry name" value="JMJC"/>
    <property type="match status" value="1"/>
</dbReference>
<dbReference type="GO" id="GO:0005506">
    <property type="term" value="F:iron ion binding"/>
    <property type="evidence" value="ECO:0007669"/>
    <property type="project" value="UniProtKB-UniRule"/>
</dbReference>
<evidence type="ECO:0000256" key="8">
    <source>
        <dbReference type="ARBA" id="ARBA00023015"/>
    </source>
</evidence>
<keyword evidence="3" id="KW-0597">Phosphoprotein</keyword>
<keyword evidence="10 15" id="KW-0539">Nucleus</keyword>
<evidence type="ECO:0000313" key="18">
    <source>
        <dbReference type="Proteomes" id="UP000504640"/>
    </source>
</evidence>
<dbReference type="CTD" id="84864"/>
<evidence type="ECO:0000256" key="7">
    <source>
        <dbReference type="ARBA" id="ARBA00023004"/>
    </source>
</evidence>
<organism evidence="18 19">
    <name type="scientific">Sapajus apella</name>
    <name type="common">Brown-capped capuchin</name>
    <name type="synonym">Cebus apella</name>
    <dbReference type="NCBI Taxonomy" id="9515"/>
    <lineage>
        <taxon>Eukaryota</taxon>
        <taxon>Metazoa</taxon>
        <taxon>Chordata</taxon>
        <taxon>Craniata</taxon>
        <taxon>Vertebrata</taxon>
        <taxon>Euteleostomi</taxon>
        <taxon>Mammalia</taxon>
        <taxon>Eutheria</taxon>
        <taxon>Euarchontoglires</taxon>
        <taxon>Primates</taxon>
        <taxon>Haplorrhini</taxon>
        <taxon>Platyrrhini</taxon>
        <taxon>Cebidae</taxon>
        <taxon>Cebinae</taxon>
        <taxon>Sapajus</taxon>
    </lineage>
</organism>
<keyword evidence="9 15" id="KW-0804">Transcription</keyword>
<dbReference type="AlphaFoldDB" id="A0A6J3HST5"/>
<feature type="domain" description="JmjC" evidence="17">
    <location>
        <begin position="37"/>
        <end position="232"/>
    </location>
</feature>
<evidence type="ECO:0000256" key="11">
    <source>
        <dbReference type="ARBA" id="ARBA00034314"/>
    </source>
</evidence>
<dbReference type="GO" id="GO:0036139">
    <property type="term" value="F:peptidyl-histidine dioxygenase activity"/>
    <property type="evidence" value="ECO:0007669"/>
    <property type="project" value="UniProtKB-EC"/>
</dbReference>
<dbReference type="Pfam" id="PF08007">
    <property type="entry name" value="JmjC_2"/>
    <property type="match status" value="1"/>
</dbReference>
<comment type="catalytic activity">
    <reaction evidence="13">
        <text>L-histidyl-[ribosomal protein uL15] + 2-oxoglutarate + O2 = (3S)-3-hydroxy-L-histidyl-[ribosomal protein uL15] + succinate + CO2</text>
        <dbReference type="Rhea" id="RHEA:54024"/>
        <dbReference type="Rhea" id="RHEA-COMP:13760"/>
        <dbReference type="Rhea" id="RHEA-COMP:13761"/>
        <dbReference type="ChEBI" id="CHEBI:15379"/>
        <dbReference type="ChEBI" id="CHEBI:16526"/>
        <dbReference type="ChEBI" id="CHEBI:16810"/>
        <dbReference type="ChEBI" id="CHEBI:29979"/>
        <dbReference type="ChEBI" id="CHEBI:30031"/>
        <dbReference type="ChEBI" id="CHEBI:138021"/>
    </reaction>
</comment>
<comment type="cofactor">
    <cofactor evidence="15">
        <name>Fe(2+)</name>
        <dbReference type="ChEBI" id="CHEBI:29033"/>
    </cofactor>
    <text evidence="15">Binds 1 Fe(2+) ion per subunit.</text>
</comment>
<evidence type="ECO:0000256" key="16">
    <source>
        <dbReference type="SAM" id="MobiDB-lite"/>
    </source>
</evidence>
<evidence type="ECO:0000256" key="4">
    <source>
        <dbReference type="ARBA" id="ARBA00022723"/>
    </source>
</evidence>
<keyword evidence="18" id="KW-1185">Reference proteome</keyword>
<name>A0A6J3HST5_SAPAP</name>
<evidence type="ECO:0000256" key="2">
    <source>
        <dbReference type="ARBA" id="ARBA00022517"/>
    </source>
</evidence>
<accession>A0A6J3HST5</accession>
<dbReference type="PANTHER" id="PTHR13096:SF7">
    <property type="entry name" value="RIBOSOMAL OXYGENASE 2"/>
    <property type="match status" value="1"/>
</dbReference>
<dbReference type="InterPro" id="IPR003347">
    <property type="entry name" value="JmjC_dom"/>
</dbReference>
<keyword evidence="7 15" id="KW-0408">Iron</keyword>
<protein>
    <recommendedName>
        <fullName evidence="15">Bifunctional lysine-specific demethylase and histidyl-hydroxylase</fullName>
        <ecNumber evidence="15">1.14.11.-</ecNumber>
    </recommendedName>
</protein>
<dbReference type="EC" id="1.14.11.-" evidence="15"/>
<evidence type="ECO:0000256" key="10">
    <source>
        <dbReference type="ARBA" id="ARBA00023242"/>
    </source>
</evidence>
<comment type="function">
    <text evidence="12">Oxygenase that can act as both a histone lysine demethylase and a ribosomal histidine hydroxylase. Is involved in the demethylation of trimethylated 'Lys-9' on histone H3 (H3K9me3), leading to an increase in ribosomal RNA expression. Also catalyzes the hydroxylation of 60S ribosomal protein L27a on 'His-39'. May play an important role in cell growth and survival. May be involved in ribosome biogenesis, most likely during the assembly process of pre-ribosomal particles.</text>
</comment>
<dbReference type="InterPro" id="IPR046799">
    <property type="entry name" value="ROXA-like_wH"/>
</dbReference>
<evidence type="ECO:0000259" key="17">
    <source>
        <dbReference type="PROSITE" id="PS51184"/>
    </source>
</evidence>
<dbReference type="InterPro" id="IPR039994">
    <property type="entry name" value="NO66-like"/>
</dbReference>
<evidence type="ECO:0000256" key="13">
    <source>
        <dbReference type="ARBA" id="ARBA00047687"/>
    </source>
</evidence>
<dbReference type="Pfam" id="PF20514">
    <property type="entry name" value="WHD_ROXA"/>
    <property type="match status" value="1"/>
</dbReference>
<evidence type="ECO:0000256" key="9">
    <source>
        <dbReference type="ARBA" id="ARBA00023163"/>
    </source>
</evidence>
<evidence type="ECO:0000256" key="15">
    <source>
        <dbReference type="RuleBase" id="RU366061"/>
    </source>
</evidence>
<evidence type="ECO:0000256" key="3">
    <source>
        <dbReference type="ARBA" id="ARBA00022553"/>
    </source>
</evidence>
<dbReference type="GeneID" id="116551019"/>
<comment type="similarity">
    <text evidence="11">Belongs to the ROX family. MINA53 subfamily.</text>
</comment>
<evidence type="ECO:0000256" key="12">
    <source>
        <dbReference type="ARBA" id="ARBA00046256"/>
    </source>
</evidence>
<sequence length="450" mass="51184">MMPKKAKAAGSRKEEGPVPCKQMKVEAAGGPSALNFESPSSLFESLISPINTETFFKEFWEQKPLLIRRDDPALATYYGSLFKLTDLKSLCSQGMYYGRDVNVCRCVSGKKKVLNKDGKAHFLQLRKDFDQKRATIQFHQPQRFKVFILQLEGEKHWRLYHPTVPLAREYSVEAEERLGRPVHEFTLKPGDLLYFPRGTIHQADTPVGLAHSTHVTISTYQNNSWGDFLLDTISGLVFDTAKEDVELRGGIPRQLLLQVESTAVATRRLSGFLRMLADRLEGSKELLSSDMKKDFIMHRLPPYSAGDGAELSTPGGKLPRLDSVVRLQFKDHIVLTVLPDQDQSDEAQEKMVYIYHSLKNRRETHMMGNEEETESHGLRFPLSHLDALKQIWNSSAISVKDLKLTTDEEKENLMSGTQHLWKKVSYRGCLRDGEKPELEGGKNSVFTWKD</sequence>
<keyword evidence="8 15" id="KW-0805">Transcription regulation</keyword>
<dbReference type="GO" id="GO:0051864">
    <property type="term" value="F:histone H3K36 demethylase activity"/>
    <property type="evidence" value="ECO:0007669"/>
    <property type="project" value="TreeGrafter"/>
</dbReference>
<dbReference type="GO" id="GO:0032453">
    <property type="term" value="F:histone H3K4 demethylase activity"/>
    <property type="evidence" value="ECO:0007669"/>
    <property type="project" value="TreeGrafter"/>
</dbReference>
<comment type="catalytic activity">
    <reaction evidence="14">
        <text>L-histidyl-[protein] + 2-oxoglutarate + O2 = (3S)-3-hydroxy-L-histidyl-[protein] + succinate + CO2</text>
        <dbReference type="Rhea" id="RHEA:54256"/>
        <dbReference type="Rhea" id="RHEA-COMP:9745"/>
        <dbReference type="Rhea" id="RHEA-COMP:13840"/>
        <dbReference type="ChEBI" id="CHEBI:15379"/>
        <dbReference type="ChEBI" id="CHEBI:16526"/>
        <dbReference type="ChEBI" id="CHEBI:16810"/>
        <dbReference type="ChEBI" id="CHEBI:29979"/>
        <dbReference type="ChEBI" id="CHEBI:30031"/>
        <dbReference type="ChEBI" id="CHEBI:138021"/>
        <dbReference type="EC" id="1.14.11.79"/>
    </reaction>
</comment>
<dbReference type="GO" id="GO:0042254">
    <property type="term" value="P:ribosome biogenesis"/>
    <property type="evidence" value="ECO:0007669"/>
    <property type="project" value="UniProtKB-KW"/>
</dbReference>
<dbReference type="Gene3D" id="2.60.120.650">
    <property type="entry name" value="Cupin"/>
    <property type="match status" value="2"/>
</dbReference>
<dbReference type="FunFam" id="1.10.10.1500:FF:000002">
    <property type="entry name" value="ribosomal oxygenase 2 isoform X1"/>
    <property type="match status" value="1"/>
</dbReference>
<evidence type="ECO:0000256" key="1">
    <source>
        <dbReference type="ARBA" id="ARBA00004604"/>
    </source>
</evidence>